<evidence type="ECO:0000313" key="2">
    <source>
        <dbReference type="WBParaSite" id="L893_g13678.t1"/>
    </source>
</evidence>
<evidence type="ECO:0000313" key="1">
    <source>
        <dbReference type="Proteomes" id="UP000095287"/>
    </source>
</evidence>
<accession>A0A1I7Y801</accession>
<keyword evidence="1" id="KW-1185">Reference proteome</keyword>
<protein>
    <submittedName>
        <fullName evidence="2">Phenylalanine--tRNA ligase</fullName>
    </submittedName>
</protein>
<proteinExistence type="predicted"/>
<dbReference type="WBParaSite" id="L893_g13678.t1">
    <property type="protein sequence ID" value="L893_g13678.t1"/>
    <property type="gene ID" value="L893_g13678"/>
</dbReference>
<organism evidence="1 2">
    <name type="scientific">Steinernema glaseri</name>
    <dbReference type="NCBI Taxonomy" id="37863"/>
    <lineage>
        <taxon>Eukaryota</taxon>
        <taxon>Metazoa</taxon>
        <taxon>Ecdysozoa</taxon>
        <taxon>Nematoda</taxon>
        <taxon>Chromadorea</taxon>
        <taxon>Rhabditida</taxon>
        <taxon>Tylenchina</taxon>
        <taxon>Panagrolaimomorpha</taxon>
        <taxon>Strongyloidoidea</taxon>
        <taxon>Steinernematidae</taxon>
        <taxon>Steinernema</taxon>
    </lineage>
</organism>
<reference evidence="2" key="1">
    <citation type="submission" date="2016-11" db="UniProtKB">
        <authorList>
            <consortium name="WormBaseParasite"/>
        </authorList>
    </citation>
    <scope>IDENTIFICATION</scope>
</reference>
<dbReference type="Proteomes" id="UP000095287">
    <property type="component" value="Unplaced"/>
</dbReference>
<dbReference type="AlphaFoldDB" id="A0A1I7Y801"/>
<name>A0A1I7Y801_9BILA</name>
<sequence>MIAGGVHPSVQYKASYNYRIVCAPNKQSRHKAHETGFQLTPKNGIFHHYYLTTEALLLAPLNSYSHLSHGIDLSFRKATSRL</sequence>